<comment type="similarity">
    <text evidence="1">Belongs to the pectinesterase family.</text>
</comment>
<accession>A0ABZ0W1N1</accession>
<dbReference type="EMBL" id="CP139960">
    <property type="protein sequence ID" value="WQD36387.1"/>
    <property type="molecule type" value="Genomic_DNA"/>
</dbReference>
<dbReference type="Gene3D" id="2.160.20.10">
    <property type="entry name" value="Single-stranded right-handed beta-helix, Pectin lyase-like"/>
    <property type="match status" value="1"/>
</dbReference>
<evidence type="ECO:0000256" key="2">
    <source>
        <dbReference type="ARBA" id="ARBA00022801"/>
    </source>
</evidence>
<name>A0ABZ0W1N1_9BACT</name>
<dbReference type="InterPro" id="IPR012334">
    <property type="entry name" value="Pectin_lyas_fold"/>
</dbReference>
<comment type="catalytic activity">
    <reaction evidence="5">
        <text>[(1-&gt;4)-alpha-D-galacturonosyl methyl ester](n) + n H2O = [(1-&gt;4)-alpha-D-galacturonosyl](n) + n methanol + n H(+)</text>
        <dbReference type="Rhea" id="RHEA:22380"/>
        <dbReference type="Rhea" id="RHEA-COMP:14570"/>
        <dbReference type="Rhea" id="RHEA-COMP:14573"/>
        <dbReference type="ChEBI" id="CHEBI:15377"/>
        <dbReference type="ChEBI" id="CHEBI:15378"/>
        <dbReference type="ChEBI" id="CHEBI:17790"/>
        <dbReference type="ChEBI" id="CHEBI:140522"/>
        <dbReference type="ChEBI" id="CHEBI:140523"/>
        <dbReference type="EC" id="3.1.1.11"/>
    </reaction>
</comment>
<dbReference type="InterPro" id="IPR033131">
    <property type="entry name" value="Pectinesterase_Asp_AS"/>
</dbReference>
<dbReference type="PROSITE" id="PS00503">
    <property type="entry name" value="PECTINESTERASE_2"/>
    <property type="match status" value="1"/>
</dbReference>
<feature type="domain" description="Pectinesterase catalytic" evidence="6">
    <location>
        <begin position="62"/>
        <end position="340"/>
    </location>
</feature>
<keyword evidence="3 5" id="KW-0063">Aspartyl esterase</keyword>
<keyword evidence="2 5" id="KW-0378">Hydrolase</keyword>
<dbReference type="EC" id="3.1.1.11" evidence="5"/>
<gene>
    <name evidence="7" type="ORF">U0035_11995</name>
</gene>
<dbReference type="PROSITE" id="PS00800">
    <property type="entry name" value="PECTINESTERASE_1"/>
    <property type="match status" value="1"/>
</dbReference>
<dbReference type="InterPro" id="IPR011050">
    <property type="entry name" value="Pectin_lyase_fold/virulence"/>
</dbReference>
<sequence>MIMYKREEATAANAGTISMRLQWMMMYRTTGRTFLMCVMMLLAVTTIKSQTGNVDKYKYTFTVAKDGSGDYKYIQEAIDAMRVYPLAPITLYIKNGVYNEKIELPANNTDVTFIGEDVDKTIITFNDYSGRGKLTTFTSYTAKISGNRFIAQNITFVNNAGRVGQAVALYVDADKAVFKNCKFIGDQDTIFSAGETSRQLFVDCHIEGTTDFIFGPSTAVFQNCTIKEKTNSYITAASTTPGKKFGYVFLDCTITAADEATKIFLGRPWRAHAKTVFIRCEMPAQIVPEGWNNWGNPEIEKSVLYAEYKSKGAGANPAARVGWSKQLTDKEAAAYTIENIFASGSNPDLPGEKDWFKQTSLKPFAWPLKK</sequence>
<dbReference type="InterPro" id="IPR018040">
    <property type="entry name" value="Pectinesterase_Tyr_AS"/>
</dbReference>
<feature type="active site" evidence="4">
    <location>
        <position position="211"/>
    </location>
</feature>
<reference evidence="7 8" key="1">
    <citation type="submission" date="2023-12" db="EMBL/GenBank/DDBJ databases">
        <title>Genome sequencing and assembly of bacterial species from a model synthetic community.</title>
        <authorList>
            <person name="Hogle S.L."/>
        </authorList>
    </citation>
    <scope>NUCLEOTIDE SEQUENCE [LARGE SCALE GENOMIC DNA]</scope>
    <source>
        <strain evidence="7 8">HAMBI_3031</strain>
    </source>
</reference>
<dbReference type="PANTHER" id="PTHR31321">
    <property type="entry name" value="ACYL-COA THIOESTER HYDROLASE YBHC-RELATED"/>
    <property type="match status" value="1"/>
</dbReference>
<dbReference type="PANTHER" id="PTHR31321:SF57">
    <property type="entry name" value="PECTINESTERASE 53-RELATED"/>
    <property type="match status" value="1"/>
</dbReference>
<comment type="pathway">
    <text evidence="5">Glycan metabolism; pectin degradation; 2-dehydro-3-deoxy-D-gluconate from pectin: step 1/5.</text>
</comment>
<evidence type="ECO:0000259" key="6">
    <source>
        <dbReference type="Pfam" id="PF01095"/>
    </source>
</evidence>
<evidence type="ECO:0000313" key="7">
    <source>
        <dbReference type="EMBL" id="WQD36387.1"/>
    </source>
</evidence>
<keyword evidence="8" id="KW-1185">Reference proteome</keyword>
<organism evidence="7 8">
    <name type="scientific">Niabella yanshanensis</name>
    <dbReference type="NCBI Taxonomy" id="577386"/>
    <lineage>
        <taxon>Bacteria</taxon>
        <taxon>Pseudomonadati</taxon>
        <taxon>Bacteroidota</taxon>
        <taxon>Chitinophagia</taxon>
        <taxon>Chitinophagales</taxon>
        <taxon>Chitinophagaceae</taxon>
        <taxon>Niabella</taxon>
    </lineage>
</organism>
<dbReference type="Pfam" id="PF01095">
    <property type="entry name" value="Pectinesterase"/>
    <property type="match status" value="1"/>
</dbReference>
<evidence type="ECO:0000256" key="3">
    <source>
        <dbReference type="ARBA" id="ARBA00023085"/>
    </source>
</evidence>
<evidence type="ECO:0000313" key="8">
    <source>
        <dbReference type="Proteomes" id="UP001325680"/>
    </source>
</evidence>
<evidence type="ECO:0000256" key="5">
    <source>
        <dbReference type="RuleBase" id="RU000589"/>
    </source>
</evidence>
<evidence type="ECO:0000256" key="4">
    <source>
        <dbReference type="PROSITE-ProRule" id="PRU10040"/>
    </source>
</evidence>
<proteinExistence type="inferred from homology"/>
<dbReference type="RefSeq" id="WP_211316369.1">
    <property type="nucleotide sequence ID" value="NZ_CP139960.1"/>
</dbReference>
<protein>
    <recommendedName>
        <fullName evidence="5">Pectinesterase</fullName>
        <ecNumber evidence="5">3.1.1.11</ecNumber>
    </recommendedName>
</protein>
<dbReference type="SUPFAM" id="SSF51126">
    <property type="entry name" value="Pectin lyase-like"/>
    <property type="match status" value="1"/>
</dbReference>
<dbReference type="InterPro" id="IPR000070">
    <property type="entry name" value="Pectinesterase_cat"/>
</dbReference>
<dbReference type="Proteomes" id="UP001325680">
    <property type="component" value="Chromosome"/>
</dbReference>
<evidence type="ECO:0000256" key="1">
    <source>
        <dbReference type="ARBA" id="ARBA00008891"/>
    </source>
</evidence>